<dbReference type="RefSeq" id="WP_188557059.1">
    <property type="nucleotide sequence ID" value="NZ_BMGS01000003.1"/>
</dbReference>
<evidence type="ECO:0008006" key="3">
    <source>
        <dbReference type="Google" id="ProtNLM"/>
    </source>
</evidence>
<reference evidence="2" key="1">
    <citation type="journal article" date="2019" name="Int. J. Syst. Evol. Microbiol.">
        <title>The Global Catalogue of Microorganisms (GCM) 10K type strain sequencing project: providing services to taxonomists for standard genome sequencing and annotation.</title>
        <authorList>
            <consortium name="The Broad Institute Genomics Platform"/>
            <consortium name="The Broad Institute Genome Sequencing Center for Infectious Disease"/>
            <person name="Wu L."/>
            <person name="Ma J."/>
        </authorList>
    </citation>
    <scope>NUCLEOTIDE SEQUENCE [LARGE SCALE GENOMIC DNA]</scope>
    <source>
        <strain evidence="2">CGMCC 1.12990</strain>
    </source>
</reference>
<keyword evidence="2" id="KW-1185">Reference proteome</keyword>
<evidence type="ECO:0000313" key="2">
    <source>
        <dbReference type="Proteomes" id="UP000601361"/>
    </source>
</evidence>
<dbReference type="Proteomes" id="UP000601361">
    <property type="component" value="Unassembled WGS sequence"/>
</dbReference>
<protein>
    <recommendedName>
        <fullName evidence="3">DUF5034 domain-containing protein</fullName>
    </recommendedName>
</protein>
<name>A0ABQ1WNC0_9BACT</name>
<sequence>MWKLLRTLLMLLFLGVVPIACCKEEMRDYANVRAIGLTLAESINGVAFTDGTRTTAAELLANIRLEYSYLASVSLGNPFIGSANALQCEEPGGKGLKDRIAALSFTSTGLFNGVAAGQPLDQFVRCSAGKSGYEGTTFPLTQLADSLNTWKSGKFGELNYPIKLTIGPKPADNAQQQFRLRIRLQSGQEIEQTTPRFTWQ</sequence>
<comment type="caution">
    <text evidence="1">The sequence shown here is derived from an EMBL/GenBank/DDBJ whole genome shotgun (WGS) entry which is preliminary data.</text>
</comment>
<gene>
    <name evidence="1" type="ORF">GCM10011378_13530</name>
</gene>
<evidence type="ECO:0000313" key="1">
    <source>
        <dbReference type="EMBL" id="GGG38542.1"/>
    </source>
</evidence>
<organism evidence="1 2">
    <name type="scientific">Hymenobacter glacieicola</name>
    <dbReference type="NCBI Taxonomy" id="1562124"/>
    <lineage>
        <taxon>Bacteria</taxon>
        <taxon>Pseudomonadati</taxon>
        <taxon>Bacteroidota</taxon>
        <taxon>Cytophagia</taxon>
        <taxon>Cytophagales</taxon>
        <taxon>Hymenobacteraceae</taxon>
        <taxon>Hymenobacter</taxon>
    </lineage>
</organism>
<dbReference type="EMBL" id="BMGS01000003">
    <property type="protein sequence ID" value="GGG38542.1"/>
    <property type="molecule type" value="Genomic_DNA"/>
</dbReference>
<accession>A0ABQ1WNC0</accession>
<proteinExistence type="predicted"/>